<feature type="transmembrane region" description="Helical" evidence="7">
    <location>
        <begin position="195"/>
        <end position="213"/>
    </location>
</feature>
<dbReference type="InterPro" id="IPR018629">
    <property type="entry name" value="XK-rel"/>
</dbReference>
<reference evidence="8 9" key="1">
    <citation type="submission" date="2022-11" db="EMBL/GenBank/DDBJ databases">
        <title>Whole genome sequence of Eschrichtius robustus ER-17-0199.</title>
        <authorList>
            <person name="Bruniche-Olsen A."/>
            <person name="Black A.N."/>
            <person name="Fields C.J."/>
            <person name="Walden K."/>
            <person name="Dewoody J.A."/>
        </authorList>
    </citation>
    <scope>NUCLEOTIDE SEQUENCE [LARGE SCALE GENOMIC DNA]</scope>
    <source>
        <strain evidence="8">ER-17-0199</strain>
        <tissue evidence="8">Blubber</tissue>
    </source>
</reference>
<dbReference type="EMBL" id="JAIQCJ010002574">
    <property type="protein sequence ID" value="KAJ8775740.1"/>
    <property type="molecule type" value="Genomic_DNA"/>
</dbReference>
<evidence type="ECO:0000256" key="6">
    <source>
        <dbReference type="ARBA" id="ARBA00023136"/>
    </source>
</evidence>
<evidence type="ECO:0000313" key="8">
    <source>
        <dbReference type="EMBL" id="KAJ8775740.1"/>
    </source>
</evidence>
<proteinExistence type="inferred from homology"/>
<keyword evidence="6 7" id="KW-0472">Membrane</keyword>
<evidence type="ECO:0000256" key="3">
    <source>
        <dbReference type="ARBA" id="ARBA00022475"/>
    </source>
</evidence>
<protein>
    <recommendedName>
        <fullName evidence="7">XK-related protein</fullName>
    </recommendedName>
</protein>
<evidence type="ECO:0000313" key="9">
    <source>
        <dbReference type="Proteomes" id="UP001159641"/>
    </source>
</evidence>
<evidence type="ECO:0000256" key="1">
    <source>
        <dbReference type="ARBA" id="ARBA00004651"/>
    </source>
</evidence>
<keyword evidence="4 7" id="KW-0812">Transmembrane</keyword>
<keyword evidence="3" id="KW-1003">Cell membrane</keyword>
<evidence type="ECO:0000256" key="4">
    <source>
        <dbReference type="ARBA" id="ARBA00022692"/>
    </source>
</evidence>
<comment type="similarity">
    <text evidence="2 7">Belongs to the XK family.</text>
</comment>
<evidence type="ECO:0000256" key="7">
    <source>
        <dbReference type="RuleBase" id="RU910716"/>
    </source>
</evidence>
<sequence length="235" mass="26631">MRSVNPWKAIGLYTISQRRGFLRKLSRCGSESRALLFLRHWDAVAPVLRREGEASPWGQLRMQEADLSALRLLEALLQVGPHLLLQTYVFLASDFTGIVPGMSALCSWSMLSWALVCYARVMGSMKPGHLSMPWTALGCQLLWRMGMVGARVLSLVLFFQVYRVWVLVVAGAHWLVMTFWLVAQQSDIVDSTCHWRLFNLLMGATYILCYLNVWDSPSRSRMATFYTASGDDGFV</sequence>
<dbReference type="PANTHER" id="PTHR16024:SF15">
    <property type="entry name" value="XK-RELATED PROTEIN 5"/>
    <property type="match status" value="1"/>
</dbReference>
<dbReference type="GO" id="GO:0005886">
    <property type="term" value="C:plasma membrane"/>
    <property type="evidence" value="ECO:0007669"/>
    <property type="project" value="UniProtKB-SubCell"/>
</dbReference>
<keyword evidence="5 7" id="KW-1133">Transmembrane helix</keyword>
<comment type="subcellular location">
    <subcellularLocation>
        <location evidence="1">Cell membrane</location>
        <topology evidence="1">Multi-pass membrane protein</topology>
    </subcellularLocation>
    <subcellularLocation>
        <location evidence="7">Membrane</location>
        <topology evidence="7">Multi-pass membrane protein</topology>
    </subcellularLocation>
</comment>
<dbReference type="Pfam" id="PF09815">
    <property type="entry name" value="XK-related"/>
    <property type="match status" value="1"/>
</dbReference>
<evidence type="ECO:0000256" key="5">
    <source>
        <dbReference type="ARBA" id="ARBA00022989"/>
    </source>
</evidence>
<name>A0AB34GAV6_ESCRO</name>
<dbReference type="PANTHER" id="PTHR16024">
    <property type="entry name" value="XK-RELATED PROTEIN"/>
    <property type="match status" value="1"/>
</dbReference>
<comment type="caution">
    <text evidence="8">The sequence shown here is derived from an EMBL/GenBank/DDBJ whole genome shotgun (WGS) entry which is preliminary data.</text>
</comment>
<dbReference type="Proteomes" id="UP001159641">
    <property type="component" value="Unassembled WGS sequence"/>
</dbReference>
<feature type="transmembrane region" description="Helical" evidence="7">
    <location>
        <begin position="97"/>
        <end position="121"/>
    </location>
</feature>
<evidence type="ECO:0000256" key="2">
    <source>
        <dbReference type="ARBA" id="ARBA00008789"/>
    </source>
</evidence>
<keyword evidence="9" id="KW-1185">Reference proteome</keyword>
<gene>
    <name evidence="8" type="ORF">J1605_016138</name>
</gene>
<dbReference type="AlphaFoldDB" id="A0AB34GAV6"/>
<feature type="transmembrane region" description="Helical" evidence="7">
    <location>
        <begin position="165"/>
        <end position="183"/>
    </location>
</feature>
<dbReference type="InterPro" id="IPR050895">
    <property type="entry name" value="XK-related_scramblase"/>
</dbReference>
<organism evidence="8 9">
    <name type="scientific">Eschrichtius robustus</name>
    <name type="common">California gray whale</name>
    <name type="synonym">Eschrichtius gibbosus</name>
    <dbReference type="NCBI Taxonomy" id="9764"/>
    <lineage>
        <taxon>Eukaryota</taxon>
        <taxon>Metazoa</taxon>
        <taxon>Chordata</taxon>
        <taxon>Craniata</taxon>
        <taxon>Vertebrata</taxon>
        <taxon>Euteleostomi</taxon>
        <taxon>Mammalia</taxon>
        <taxon>Eutheria</taxon>
        <taxon>Laurasiatheria</taxon>
        <taxon>Artiodactyla</taxon>
        <taxon>Whippomorpha</taxon>
        <taxon>Cetacea</taxon>
        <taxon>Mysticeti</taxon>
        <taxon>Eschrichtiidae</taxon>
        <taxon>Eschrichtius</taxon>
    </lineage>
</organism>
<accession>A0AB34GAV6</accession>